<evidence type="ECO:0000313" key="2">
    <source>
        <dbReference type="Proteomes" id="UP000194265"/>
    </source>
</evidence>
<dbReference type="Proteomes" id="UP000194265">
    <property type="component" value="Chromosome"/>
</dbReference>
<dbReference type="KEGG" id="camz:CVIC12175_1656"/>
<accession>A0A1X9T3P2</accession>
<protein>
    <submittedName>
        <fullName evidence="1">TmRNA proteolysis tag</fullName>
    </submittedName>
</protein>
<sequence length="14" mass="1422">ANNVNFAPAYAKAA</sequence>
<name>A0A1X9T3P2_9BACT</name>
<evidence type="ECO:0000313" key="1">
    <source>
        <dbReference type="EMBL" id="ARR03144.1"/>
    </source>
</evidence>
<gene>
    <name evidence="1" type="ORF">CVIC8964_1779</name>
</gene>
<proteinExistence type="predicted"/>
<organism evidence="1 2">
    <name type="scientific">Campylobacter vicugnae</name>
    <dbReference type="NCBI Taxonomy" id="1660076"/>
    <lineage>
        <taxon>Bacteria</taxon>
        <taxon>Pseudomonadati</taxon>
        <taxon>Campylobacterota</taxon>
        <taxon>Epsilonproteobacteria</taxon>
        <taxon>Campylobacterales</taxon>
        <taxon>Campylobacteraceae</taxon>
        <taxon>Campylobacter</taxon>
    </lineage>
</organism>
<feature type="non-terminal residue" evidence="1">
    <location>
        <position position="1"/>
    </location>
</feature>
<reference evidence="1 2" key="1">
    <citation type="journal article" date="2017" name="Genome Biol. Evol.">
        <title>Comparative Genomic Analysis Identifies a Campylobacter Clade Deficient in Selenium Metabolism.</title>
        <authorList>
            <person name="Miller W.G."/>
            <person name="Yee E."/>
            <person name="Lopes B.S."/>
            <person name="Chapman M.H."/>
            <person name="Huynh S."/>
            <person name="Bono J.L."/>
            <person name="Parker C.T."/>
            <person name="Strachan N.J.C."/>
            <person name="Forbes K.J."/>
        </authorList>
    </citation>
    <scope>NUCLEOTIDE SEQUENCE [LARGE SCALE GENOMIC DNA]</scope>
    <source>
        <strain evidence="1 2">RM8964</strain>
    </source>
</reference>
<dbReference type="EMBL" id="CP018791">
    <property type="protein sequence ID" value="ARR03144.1"/>
    <property type="molecule type" value="Genomic_DNA"/>
</dbReference>